<dbReference type="InterPro" id="IPR036396">
    <property type="entry name" value="Cyt_P450_sf"/>
</dbReference>
<dbReference type="GO" id="GO:0004497">
    <property type="term" value="F:monooxygenase activity"/>
    <property type="evidence" value="ECO:0007669"/>
    <property type="project" value="UniProtKB-KW"/>
</dbReference>
<evidence type="ECO:0000256" key="1">
    <source>
        <dbReference type="ARBA" id="ARBA00010617"/>
    </source>
</evidence>
<dbReference type="InterPro" id="IPR017972">
    <property type="entry name" value="Cyt_P450_CS"/>
</dbReference>
<dbReference type="PRINTS" id="PR00359">
    <property type="entry name" value="BP450"/>
</dbReference>
<dbReference type="GO" id="GO:0020037">
    <property type="term" value="F:heme binding"/>
    <property type="evidence" value="ECO:0007669"/>
    <property type="project" value="InterPro"/>
</dbReference>
<dbReference type="SUPFAM" id="SSF48264">
    <property type="entry name" value="Cytochrome P450"/>
    <property type="match status" value="1"/>
</dbReference>
<protein>
    <submittedName>
        <fullName evidence="3">Unspecific monooxygenase</fullName>
    </submittedName>
</protein>
<dbReference type="AlphaFoldDB" id="A0A4P8XFZ8"/>
<name>A0A4P8XFZ8_9BACL</name>
<dbReference type="Pfam" id="PF00067">
    <property type="entry name" value="p450"/>
    <property type="match status" value="1"/>
</dbReference>
<gene>
    <name evidence="3" type="ORF">E6C60_0395</name>
</gene>
<evidence type="ECO:0000313" key="4">
    <source>
        <dbReference type="Proteomes" id="UP000300879"/>
    </source>
</evidence>
<keyword evidence="2" id="KW-0349">Heme</keyword>
<dbReference type="PANTHER" id="PTHR46696">
    <property type="entry name" value="P450, PUTATIVE (EUROFUNG)-RELATED"/>
    <property type="match status" value="1"/>
</dbReference>
<dbReference type="PROSITE" id="PS00086">
    <property type="entry name" value="CYTOCHROME_P450"/>
    <property type="match status" value="1"/>
</dbReference>
<keyword evidence="2" id="KW-0560">Oxidoreductase</keyword>
<dbReference type="EMBL" id="CP040396">
    <property type="protein sequence ID" value="QCT01118.1"/>
    <property type="molecule type" value="Genomic_DNA"/>
</dbReference>
<keyword evidence="4" id="KW-1185">Reference proteome</keyword>
<keyword evidence="2" id="KW-0408">Iron</keyword>
<proteinExistence type="inferred from homology"/>
<dbReference type="OrthoDB" id="9801155at2"/>
<dbReference type="InterPro" id="IPR001128">
    <property type="entry name" value="Cyt_P450"/>
</dbReference>
<comment type="similarity">
    <text evidence="1 2">Belongs to the cytochrome P450 family.</text>
</comment>
<dbReference type="GO" id="GO:0005506">
    <property type="term" value="F:iron ion binding"/>
    <property type="evidence" value="ECO:0007669"/>
    <property type="project" value="InterPro"/>
</dbReference>
<dbReference type="InterPro" id="IPR002397">
    <property type="entry name" value="Cyt_P450_B"/>
</dbReference>
<reference evidence="3 4" key="1">
    <citation type="submission" date="2019-05" db="EMBL/GenBank/DDBJ databases">
        <authorList>
            <person name="Chen C."/>
        </authorList>
    </citation>
    <scope>NUCLEOTIDE SEQUENCE [LARGE SCALE GENOMIC DNA]</scope>
    <source>
        <strain evidence="3 4">HB172198</strain>
    </source>
</reference>
<dbReference type="KEGG" id="palo:E6C60_0395"/>
<organism evidence="3 4">
    <name type="scientific">Paenibacillus algicola</name>
    <dbReference type="NCBI Taxonomy" id="2565926"/>
    <lineage>
        <taxon>Bacteria</taxon>
        <taxon>Bacillati</taxon>
        <taxon>Bacillota</taxon>
        <taxon>Bacilli</taxon>
        <taxon>Bacillales</taxon>
        <taxon>Paenibacillaceae</taxon>
        <taxon>Paenibacillus</taxon>
    </lineage>
</organism>
<keyword evidence="2" id="KW-0479">Metal-binding</keyword>
<dbReference type="GO" id="GO:0016705">
    <property type="term" value="F:oxidoreductase activity, acting on paired donors, with incorporation or reduction of molecular oxygen"/>
    <property type="evidence" value="ECO:0007669"/>
    <property type="project" value="InterPro"/>
</dbReference>
<sequence>MRVIDIELESHEYQRNPWDVYAYLRNNKPVFWSEANRSFYISKASLIRDILMDRDHFTAEHVFRTTRHLFGPTIIDMEGEHHQRIRAALGKKFKSGEVNTVLEGIINEVVQKRFDRLGACTELEVISGFAAAIPIGVIMRILGLPVEHSDWVFTVMRPIMRYLDNSKESMTQALTSADQLQAYILETIRLTPSFEPGSLLAELLPNPGSELLTEAELVRHVMLLLSAGTDTTMGTIANVITCLLRNPETLKELQQDTELLPRVIKETLRLEPPLHSTLRIAKEKVVIQDVTIPKGSAVQLLLASANRDEEIYDHADRWDIYRREKHTMAFGAGSHHCIGTLLAQKELELIFKEFFKRYVIAPRQGLALPEIRGRSFRCPQEVFIQLEPACQITSCSIRG</sequence>
<dbReference type="PANTHER" id="PTHR46696:SF3">
    <property type="entry name" value="PULCHERRIMINIC ACID SYNTHASE"/>
    <property type="match status" value="1"/>
</dbReference>
<keyword evidence="2 3" id="KW-0503">Monooxygenase</keyword>
<dbReference type="Gene3D" id="1.10.630.10">
    <property type="entry name" value="Cytochrome P450"/>
    <property type="match status" value="1"/>
</dbReference>
<accession>A0A4P8XFZ8</accession>
<dbReference type="RefSeq" id="WP_138224235.1">
    <property type="nucleotide sequence ID" value="NZ_CP040396.1"/>
</dbReference>
<dbReference type="Proteomes" id="UP000300879">
    <property type="component" value="Chromosome"/>
</dbReference>
<evidence type="ECO:0000256" key="2">
    <source>
        <dbReference type="RuleBase" id="RU000461"/>
    </source>
</evidence>
<dbReference type="PRINTS" id="PR00385">
    <property type="entry name" value="P450"/>
</dbReference>
<evidence type="ECO:0000313" key="3">
    <source>
        <dbReference type="EMBL" id="QCT01118.1"/>
    </source>
</evidence>